<comment type="caution">
    <text evidence="2">The sequence shown here is derived from an EMBL/GenBank/DDBJ whole genome shotgun (WGS) entry which is preliminary data.</text>
</comment>
<dbReference type="EMBL" id="JARQZJ010000136">
    <property type="protein sequence ID" value="KAK9892610.1"/>
    <property type="molecule type" value="Genomic_DNA"/>
</dbReference>
<feature type="compositionally biased region" description="Low complexity" evidence="1">
    <location>
        <begin position="1792"/>
        <end position="1801"/>
    </location>
</feature>
<gene>
    <name evidence="2" type="ORF">WA026_020990</name>
</gene>
<protein>
    <recommendedName>
        <fullName evidence="4">Serine-threonine/tyrosine-protein kinase catalytic domain-containing protein</fullName>
    </recommendedName>
</protein>
<proteinExistence type="predicted"/>
<feature type="compositionally biased region" description="Basic and acidic residues" evidence="1">
    <location>
        <begin position="1805"/>
        <end position="1818"/>
    </location>
</feature>
<keyword evidence="3" id="KW-1185">Reference proteome</keyword>
<dbReference type="Proteomes" id="UP001431783">
    <property type="component" value="Unassembled WGS sequence"/>
</dbReference>
<feature type="region of interest" description="Disordered" evidence="1">
    <location>
        <begin position="1768"/>
        <end position="1831"/>
    </location>
</feature>
<evidence type="ECO:0008006" key="4">
    <source>
        <dbReference type="Google" id="ProtNLM"/>
    </source>
</evidence>
<name>A0AAW1VIY7_9CUCU</name>
<feature type="region of interest" description="Disordered" evidence="1">
    <location>
        <begin position="966"/>
        <end position="985"/>
    </location>
</feature>
<feature type="region of interest" description="Disordered" evidence="1">
    <location>
        <begin position="393"/>
        <end position="421"/>
    </location>
</feature>
<evidence type="ECO:0000256" key="1">
    <source>
        <dbReference type="SAM" id="MobiDB-lite"/>
    </source>
</evidence>
<reference evidence="2 3" key="1">
    <citation type="submission" date="2023-03" db="EMBL/GenBank/DDBJ databases">
        <title>Genome insight into feeding habits of ladybird beetles.</title>
        <authorList>
            <person name="Li H.-S."/>
            <person name="Huang Y.-H."/>
            <person name="Pang H."/>
        </authorList>
    </citation>
    <scope>NUCLEOTIDE SEQUENCE [LARGE SCALE GENOMIC DNA]</scope>
    <source>
        <strain evidence="2">SYSU_2023b</strain>
        <tissue evidence="2">Whole body</tissue>
    </source>
</reference>
<feature type="compositionally biased region" description="Polar residues" evidence="1">
    <location>
        <begin position="966"/>
        <end position="984"/>
    </location>
</feature>
<evidence type="ECO:0000313" key="3">
    <source>
        <dbReference type="Proteomes" id="UP001431783"/>
    </source>
</evidence>
<feature type="compositionally biased region" description="Polar residues" evidence="1">
    <location>
        <begin position="71"/>
        <end position="89"/>
    </location>
</feature>
<feature type="region of interest" description="Disordered" evidence="1">
    <location>
        <begin position="65"/>
        <end position="100"/>
    </location>
</feature>
<accession>A0AAW1VIY7</accession>
<organism evidence="2 3">
    <name type="scientific">Henosepilachna vigintioctopunctata</name>
    <dbReference type="NCBI Taxonomy" id="420089"/>
    <lineage>
        <taxon>Eukaryota</taxon>
        <taxon>Metazoa</taxon>
        <taxon>Ecdysozoa</taxon>
        <taxon>Arthropoda</taxon>
        <taxon>Hexapoda</taxon>
        <taxon>Insecta</taxon>
        <taxon>Pterygota</taxon>
        <taxon>Neoptera</taxon>
        <taxon>Endopterygota</taxon>
        <taxon>Coleoptera</taxon>
        <taxon>Polyphaga</taxon>
        <taxon>Cucujiformia</taxon>
        <taxon>Coccinelloidea</taxon>
        <taxon>Coccinellidae</taxon>
        <taxon>Epilachninae</taxon>
        <taxon>Epilachnini</taxon>
        <taxon>Henosepilachna</taxon>
    </lineage>
</organism>
<sequence length="2166" mass="244373">MQSCWLTPESRPTATQIYLTLADLLQVFTVCKAQNETGSITDSQESRESFDTRWNSLKPNFIKESEGAAADTSSKAGSKPTSPSLNNLIGSLEDMNGSRASDEYNANSVLLPAQSSQKFEFKLGPQSKDRLDSDSLNDSMIFTRRSSSSETEEENWKRKIERGVYTEKVRQKSRSVTDLMVLTHIDYSESESETPQPSLDHRVNYKNVRLATKPNLDTAMSYVHGSEGNLLSVQDDFQAELRKLQEEHRDSLFFVPDKYSRVDSKDEQINNNVDQNHRLIDSSSERLLKELNSTSELKPSNQVYNVFSVTIDNVSPVHVVKLNEIINLEEPKTFVPYEVPKLCDIISNNSIMPNLQRDLEIRESFVNRESYSENVADDTSSREAFSRNLKEMELQGKDDRTNSNNSESQYENDDESDNTNLNHLNVVLNCRIYDPDGRESKIEDKTLDDVELIESDHKDAVKNRSDVDISKTLEKEAPNVDESNKPIKDRSEAKCYEINRGIYHSDSSNSSLIRRDVTEREISSLNVALESISNGPEANFVDSYCFLEDQCIEGSSESLELKSSSKDSMVEVAFPDVTVVDENLSNSNTESSFETKLEEVCTCNVQVVGNKSSEDIRNDMYHFPNSPKPQMEMTFVTNVPDRLEDNLREDKVNCDDKYSFLTERIGNHSRNFWNEQDNGCKESSKEFLDYERRASEFAYLEYEKKISSDLLPQTPEISIAAYNETSCQGELEELKSSNKKVQQVPKLIALIENNDKLMEYIIANYESEFRDDFSCNKSHQSNSSRFPDAAAANVDDTTPSLNCDKSNRIPIVDFDISNNQDSANPNSLTHLNAFSSLKTKHLSMGFVASTPTKSARSSMRTEGADLNYSIETWDNFLGKAIDSQNRSIGDQTFVFESLEPRSLMFLGDQEGRSVTTTHPNSDTEETILETKEEATVALRTYDMVEEELNETNATYGAGELNSTFTRSEGRSVTTTSPNSDTVETSMEAEVEATIALREDVVDMNGTYDVVQEEFNETKTTYDQAELNSTFTRSEGRTVTITPPNSDSVETSLEAEVEATISLSGDVIDMDRTYDVVKEELNETDATYDLAELNSTFTRSGDFPGNWESSEGWFLHPQSSVAISEKLAERKDKDNYVRFEMDEEILTALRGELMAKLPHAQGISSDKVKENEDDWDTSEKDEVFLRYNVYNTPLSPIPEESDTEEYENSVCSSPVSLDSCASDDWPEKFLDGNAIAAAQDAGSQSLKAQGGHRHTSSQDSCCSNDTLFNLEDMTCIDQRDEGETKSKVKPAEMDTSDDRLRTEAINYFKYGTALGVGQESPLMDSPMEQVSDKTYLIDFLVREREQNEMVSVVVTEPQLDCQSDSNSSKSVPLMKNNVAPLPSPDDHPWKQLSNSLLSFDRSQKKAIFDLDCEESGDSHTTYVNIDNLGNDDYETNEKACGDVLSNDSINENYLARVNENCLTGVSEENSETIIENVHIDDMRSENYPECENVTVNEINVGNHYGKVSVNRYIDPCYENVKVNEWDVEDCPVYININVTHSDVENRPYYVNLNVKDYHIENRPYYENVNANNCDIANRVDYEYDVNDRGIVNLSDYESINVCDVKKRYDYESINVNYRDIQNHPDYESANVNDRDVVNCPDYESVNLNEPDLEKGPDNENVMSLETCHETVPNLRCCQKQDGEGMTNIYDNIKNLENMINEEDYVSITNFENCKMDVEFDKTERLDVDETITQENMAEDEDLVAEEHKEEMAKDDSLFGVLTDIRFSGPGGEPHLMSTSFSESNNDEKDWDSGSDTRSSSSGEFIWKLDAEPKEGHLEETSGESSCSDDEGECPEFIPSAWDKYATPTKSAMRSPEKTLEKEEKKGVWFKKQRYHCVYEYPREPESPVLQSFDLWNNTPPATSYTDWYFDIDSGSDFSEFTGSNLQDTDTLSTDFSIGFNDEFYVTSSATPFDMMTGSTSQFFPGDHWSDASKLTENTTPDSGVEDATPGSLERIDLAGIETSSSVEIPSLKLLAEAVHSKSKLAEESPSNEILGGLRHTRDRLKLDLPISPNNFTANKSFSLEPAAEPVVLRERPSFTTFGKSRFLVQHVDTPDRDPAGKNVCFEALPYKPLETQPTIDNPSKRSKISEEMGEASLLDSADEDSGIESSTLERRSVNVNAKLIDDL</sequence>
<feature type="region of interest" description="Disordered" evidence="1">
    <location>
        <begin position="2113"/>
        <end position="2150"/>
    </location>
</feature>
<evidence type="ECO:0000313" key="2">
    <source>
        <dbReference type="EMBL" id="KAK9892610.1"/>
    </source>
</evidence>